<keyword evidence="2" id="KW-1185">Reference proteome</keyword>
<comment type="caution">
    <text evidence="1">The sequence shown here is derived from an EMBL/GenBank/DDBJ whole genome shotgun (WGS) entry which is preliminary data.</text>
</comment>
<evidence type="ECO:0000313" key="2">
    <source>
        <dbReference type="Proteomes" id="UP001153332"/>
    </source>
</evidence>
<reference evidence="1" key="1">
    <citation type="submission" date="2022-12" db="EMBL/GenBank/DDBJ databases">
        <title>Genome Sequence of Lasiodiplodia mahajangana.</title>
        <authorList>
            <person name="Buettner E."/>
        </authorList>
    </citation>
    <scope>NUCLEOTIDE SEQUENCE</scope>
    <source>
        <strain evidence="1">VT137</strain>
    </source>
</reference>
<dbReference type="Proteomes" id="UP001153332">
    <property type="component" value="Unassembled WGS sequence"/>
</dbReference>
<gene>
    <name evidence="1" type="ORF">O1611_g1251</name>
</gene>
<proteinExistence type="predicted"/>
<dbReference type="EMBL" id="JAPUUL010000139">
    <property type="protein sequence ID" value="KAJ8132373.1"/>
    <property type="molecule type" value="Genomic_DNA"/>
</dbReference>
<sequence length="372" mass="41626">MDVIPYLPKEQQDALLAGPALAAPDGVIPNFDNPPNENAIAQATFVICLFFATFSFLVRMYARLAGLRSVNVEDGFTFVAYILQIGGILYSVCLPLLKASILLEWTRLFVPRGTRNIFWWLCITLTGIQLSFLVASVFALCFTCVPFRSIYDFTVAGKCIKKSDLEITSASIHFASDIVILILPQKVIWTLQMTLRKKVGVSFIFSLGVLACLAAILRLVSTIEYTSAADVTYKVSAVVLWALAEMTCGFIVLGMPTAPKVLFETRLMSKIKSSFRSWTGTNQTESKGTGLSQTSKSSSTTKSYRKIDDKGMPLRNLKSLDSESTEHLRDIATRPENSIVRTTQLSTTEDYDYERQVQYDQLQRQHPWRTKE</sequence>
<evidence type="ECO:0000313" key="1">
    <source>
        <dbReference type="EMBL" id="KAJ8132373.1"/>
    </source>
</evidence>
<protein>
    <submittedName>
        <fullName evidence="1">Uncharacterized protein</fullName>
    </submittedName>
</protein>
<accession>A0ACC2JYM5</accession>
<name>A0ACC2JYM5_9PEZI</name>
<organism evidence="1 2">
    <name type="scientific">Lasiodiplodia mahajangana</name>
    <dbReference type="NCBI Taxonomy" id="1108764"/>
    <lineage>
        <taxon>Eukaryota</taxon>
        <taxon>Fungi</taxon>
        <taxon>Dikarya</taxon>
        <taxon>Ascomycota</taxon>
        <taxon>Pezizomycotina</taxon>
        <taxon>Dothideomycetes</taxon>
        <taxon>Dothideomycetes incertae sedis</taxon>
        <taxon>Botryosphaeriales</taxon>
        <taxon>Botryosphaeriaceae</taxon>
        <taxon>Lasiodiplodia</taxon>
    </lineage>
</organism>